<evidence type="ECO:0000313" key="3">
    <source>
        <dbReference type="Proteomes" id="UP000317573"/>
    </source>
</evidence>
<sequence length="212" mass="21125">MTIGAELASLSALAMLPRMISRRTRLVSFVVVAGAALVAAGCSRSVEGEATASGAPAEPASTNATSSAPSTTTTTTAAPKPVDPDDYAATSEGVYYFASPGGQFGCAILVHTTPLTGCQGTMPASAPQVPGSGAPDALVPANALMLEGDGPGEWVSIGDIAFTDFGGAPKTLPHGSTLTVDPFTCTVDEKTGVTCETDAHGFTVSATGGEVW</sequence>
<dbReference type="EMBL" id="VLJT01000039">
    <property type="protein sequence ID" value="TWH10735.1"/>
    <property type="molecule type" value="Genomic_DNA"/>
</dbReference>
<accession>A0A562DM83</accession>
<feature type="compositionally biased region" description="Low complexity" evidence="1">
    <location>
        <begin position="55"/>
        <end position="79"/>
    </location>
</feature>
<dbReference type="AlphaFoldDB" id="A0A562DM83"/>
<gene>
    <name evidence="2" type="ORF">L618_000400002160</name>
</gene>
<protein>
    <submittedName>
        <fullName evidence="2">Uncharacterized protein</fullName>
    </submittedName>
</protein>
<name>A0A562DM83_RHORH</name>
<evidence type="ECO:0000313" key="2">
    <source>
        <dbReference type="EMBL" id="TWH10735.1"/>
    </source>
</evidence>
<organism evidence="2 3">
    <name type="scientific">Rhodococcus rhodochrous J45</name>
    <dbReference type="NCBI Taxonomy" id="935266"/>
    <lineage>
        <taxon>Bacteria</taxon>
        <taxon>Bacillati</taxon>
        <taxon>Actinomycetota</taxon>
        <taxon>Actinomycetes</taxon>
        <taxon>Mycobacteriales</taxon>
        <taxon>Nocardiaceae</taxon>
        <taxon>Rhodococcus</taxon>
    </lineage>
</organism>
<evidence type="ECO:0000256" key="1">
    <source>
        <dbReference type="SAM" id="MobiDB-lite"/>
    </source>
</evidence>
<dbReference type="Proteomes" id="UP000317573">
    <property type="component" value="Unassembled WGS sequence"/>
</dbReference>
<reference evidence="2 3" key="1">
    <citation type="submission" date="2019-07" db="EMBL/GenBank/DDBJ databases">
        <title>Genome sequencing of lignin-degrading bacterial isolates.</title>
        <authorList>
            <person name="Gladden J."/>
        </authorList>
    </citation>
    <scope>NUCLEOTIDE SEQUENCE [LARGE SCALE GENOMIC DNA]</scope>
    <source>
        <strain evidence="2 3">J45</strain>
    </source>
</reference>
<feature type="region of interest" description="Disordered" evidence="1">
    <location>
        <begin position="50"/>
        <end position="84"/>
    </location>
</feature>
<comment type="caution">
    <text evidence="2">The sequence shown here is derived from an EMBL/GenBank/DDBJ whole genome shotgun (WGS) entry which is preliminary data.</text>
</comment>
<proteinExistence type="predicted"/>